<dbReference type="Gramene" id="RZC59253">
    <property type="protein sequence ID" value="RZC59253"/>
    <property type="gene ID" value="C5167_006559"/>
</dbReference>
<proteinExistence type="predicted"/>
<dbReference type="EMBL" id="CM010718">
    <property type="protein sequence ID" value="RZC59253.1"/>
    <property type="molecule type" value="Genomic_DNA"/>
</dbReference>
<dbReference type="Proteomes" id="UP000316621">
    <property type="component" value="Chromosome 4"/>
</dbReference>
<reference evidence="1 2" key="1">
    <citation type="journal article" date="2018" name="Science">
        <title>The opium poppy genome and morphinan production.</title>
        <authorList>
            <person name="Guo L."/>
            <person name="Winzer T."/>
            <person name="Yang X."/>
            <person name="Li Y."/>
            <person name="Ning Z."/>
            <person name="He Z."/>
            <person name="Teodor R."/>
            <person name="Lu Y."/>
            <person name="Bowser T.A."/>
            <person name="Graham I.A."/>
            <person name="Ye K."/>
        </authorList>
    </citation>
    <scope>NUCLEOTIDE SEQUENCE [LARGE SCALE GENOMIC DNA]</scope>
    <source>
        <strain evidence="2">cv. HN1</strain>
        <tissue evidence="1">Leaves</tissue>
    </source>
</reference>
<organism evidence="1 2">
    <name type="scientific">Papaver somniferum</name>
    <name type="common">Opium poppy</name>
    <dbReference type="NCBI Taxonomy" id="3469"/>
    <lineage>
        <taxon>Eukaryota</taxon>
        <taxon>Viridiplantae</taxon>
        <taxon>Streptophyta</taxon>
        <taxon>Embryophyta</taxon>
        <taxon>Tracheophyta</taxon>
        <taxon>Spermatophyta</taxon>
        <taxon>Magnoliopsida</taxon>
        <taxon>Ranunculales</taxon>
        <taxon>Papaveraceae</taxon>
        <taxon>Papaveroideae</taxon>
        <taxon>Papaver</taxon>
    </lineage>
</organism>
<protein>
    <submittedName>
        <fullName evidence="1">Uncharacterized protein</fullName>
    </submittedName>
</protein>
<sequence length="47" mass="5245">METLKYSSMRIMRMKSSMSIGKELLSQVGLVLDLLVQLAITGAKILF</sequence>
<evidence type="ECO:0000313" key="1">
    <source>
        <dbReference type="EMBL" id="RZC59253.1"/>
    </source>
</evidence>
<keyword evidence="2" id="KW-1185">Reference proteome</keyword>
<name>A0A4Y7JDS4_PAPSO</name>
<accession>A0A4Y7JDS4</accession>
<evidence type="ECO:0000313" key="2">
    <source>
        <dbReference type="Proteomes" id="UP000316621"/>
    </source>
</evidence>
<dbReference type="AlphaFoldDB" id="A0A4Y7JDS4"/>
<gene>
    <name evidence="1" type="ORF">C5167_006559</name>
</gene>